<reference evidence="1 2" key="1">
    <citation type="submission" date="2018-03" db="EMBL/GenBank/DDBJ databases">
        <title>Actinopolyspora mortivallis from Sahara, screening for active biomolecules.</title>
        <authorList>
            <person name="Selama O."/>
            <person name="Wellington E.M.H."/>
            <person name="Hacene H."/>
        </authorList>
    </citation>
    <scope>NUCLEOTIDE SEQUENCE [LARGE SCALE GENOMIC DNA]</scope>
    <source>
        <strain evidence="1 2">M5A</strain>
    </source>
</reference>
<evidence type="ECO:0000313" key="2">
    <source>
        <dbReference type="Proteomes" id="UP000239352"/>
    </source>
</evidence>
<dbReference type="AlphaFoldDB" id="A0A2T0GRG3"/>
<keyword evidence="2" id="KW-1185">Reference proteome</keyword>
<dbReference type="EMBL" id="PVSR01000067">
    <property type="protein sequence ID" value="PRW61691.1"/>
    <property type="molecule type" value="Genomic_DNA"/>
</dbReference>
<protein>
    <submittedName>
        <fullName evidence="1">Uncharacterized protein</fullName>
    </submittedName>
</protein>
<gene>
    <name evidence="1" type="ORF">CEP50_19415</name>
</gene>
<name>A0A2T0GRG3_ACTMO</name>
<sequence length="82" mass="8958">MLEDIRARLQQILDTAPAGELQAVPTTLDELRGQLHQLAAPSTNEDIRQALRLSSFASDTVGEAVQTLMLATEHVRSFSTVL</sequence>
<accession>A0A2T0GRG3</accession>
<dbReference type="RefSeq" id="WP_106115356.1">
    <property type="nucleotide sequence ID" value="NZ_PVSR01000067.1"/>
</dbReference>
<organism evidence="1 2">
    <name type="scientific">Actinopolyspora mortivallis</name>
    <dbReference type="NCBI Taxonomy" id="33906"/>
    <lineage>
        <taxon>Bacteria</taxon>
        <taxon>Bacillati</taxon>
        <taxon>Actinomycetota</taxon>
        <taxon>Actinomycetes</taxon>
        <taxon>Actinopolysporales</taxon>
        <taxon>Actinopolysporaceae</taxon>
        <taxon>Actinopolyspora</taxon>
    </lineage>
</organism>
<dbReference type="InParanoid" id="A0A2T0GRG3"/>
<evidence type="ECO:0000313" key="1">
    <source>
        <dbReference type="EMBL" id="PRW61691.1"/>
    </source>
</evidence>
<dbReference type="Proteomes" id="UP000239352">
    <property type="component" value="Unassembled WGS sequence"/>
</dbReference>
<proteinExistence type="predicted"/>
<comment type="caution">
    <text evidence="1">The sequence shown here is derived from an EMBL/GenBank/DDBJ whole genome shotgun (WGS) entry which is preliminary data.</text>
</comment>